<dbReference type="Pfam" id="PF04402">
    <property type="entry name" value="SIMPL"/>
    <property type="match status" value="1"/>
</dbReference>
<accession>A0A9C9K105</accession>
<sequence>MSLLLIFSLITQLGANSGGDSSSGPVININVPVLSVTGYGTKTTAVKASEYKIILYADAHSEDQEEARKKADDLRKEVIKKTKKLGGSEDDVVLTNLNLLEPIEEDPYYRVEQDIQIWLKNVSDINKIKEEYLLIKGIQIGSVTPIIAEMNDYTPAIEKARKDAISSAKKEAHALASELDVILGEPVYITENIIYPSYSGYESAEESNITVSVTLCYEIIYKK</sequence>
<evidence type="ECO:0000313" key="3">
    <source>
        <dbReference type="Proteomes" id="UP000885826"/>
    </source>
</evidence>
<comment type="caution">
    <text evidence="2">The sequence shown here is derived from an EMBL/GenBank/DDBJ whole genome shotgun (WGS) entry which is preliminary data.</text>
</comment>
<feature type="coiled-coil region" evidence="1">
    <location>
        <begin position="57"/>
        <end position="84"/>
    </location>
</feature>
<dbReference type="Gene3D" id="3.30.110.170">
    <property type="entry name" value="Protein of unknown function (DUF541), domain 1"/>
    <property type="match status" value="1"/>
</dbReference>
<evidence type="ECO:0000256" key="1">
    <source>
        <dbReference type="SAM" id="Coils"/>
    </source>
</evidence>
<gene>
    <name evidence="2" type="ORF">ENI34_10785</name>
</gene>
<dbReference type="Gene3D" id="3.30.70.2970">
    <property type="entry name" value="Protein of unknown function (DUF541), domain 2"/>
    <property type="match status" value="1"/>
</dbReference>
<keyword evidence="1" id="KW-0175">Coiled coil</keyword>
<evidence type="ECO:0000313" key="2">
    <source>
        <dbReference type="EMBL" id="HEC79601.1"/>
    </source>
</evidence>
<proteinExistence type="predicted"/>
<protein>
    <submittedName>
        <fullName evidence="2">DUF541 domain-containing protein</fullName>
    </submittedName>
</protein>
<dbReference type="AlphaFoldDB" id="A0A9C9K105"/>
<reference evidence="2" key="1">
    <citation type="journal article" date="2020" name="mSystems">
        <title>Genome- and Community-Level Interaction Insights into Carbon Utilization and Element Cycling Functions of Hydrothermarchaeota in Hydrothermal Sediment.</title>
        <authorList>
            <person name="Zhou Z."/>
            <person name="Liu Y."/>
            <person name="Xu W."/>
            <person name="Pan J."/>
            <person name="Luo Z.H."/>
            <person name="Li M."/>
        </authorList>
    </citation>
    <scope>NUCLEOTIDE SEQUENCE</scope>
    <source>
        <strain evidence="2">HyVt-388</strain>
    </source>
</reference>
<organism evidence="2 3">
    <name type="scientific">candidate division WOR-3 bacterium</name>
    <dbReference type="NCBI Taxonomy" id="2052148"/>
    <lineage>
        <taxon>Bacteria</taxon>
        <taxon>Bacteria division WOR-3</taxon>
    </lineage>
</organism>
<dbReference type="EMBL" id="DRIG01000111">
    <property type="protein sequence ID" value="HEC79601.1"/>
    <property type="molecule type" value="Genomic_DNA"/>
</dbReference>
<name>A0A9C9K105_UNCW3</name>
<dbReference type="InterPro" id="IPR007497">
    <property type="entry name" value="SIMPL/DUF541"/>
</dbReference>
<dbReference type="Proteomes" id="UP000885826">
    <property type="component" value="Unassembled WGS sequence"/>
</dbReference>